<feature type="transmembrane region" description="Helical" evidence="11">
    <location>
        <begin position="61"/>
        <end position="79"/>
    </location>
</feature>
<feature type="transmembrane region" description="Helical" evidence="11">
    <location>
        <begin position="117"/>
        <end position="133"/>
    </location>
</feature>
<dbReference type="EMBL" id="FWXB01000024">
    <property type="protein sequence ID" value="SMC14339.1"/>
    <property type="molecule type" value="Genomic_DNA"/>
</dbReference>
<keyword evidence="4" id="KW-0997">Cell inner membrane</keyword>
<evidence type="ECO:0000256" key="1">
    <source>
        <dbReference type="ARBA" id="ARBA00004651"/>
    </source>
</evidence>
<reference evidence="13 14" key="1">
    <citation type="submission" date="2017-03" db="EMBL/GenBank/DDBJ databases">
        <authorList>
            <person name="Afonso C.L."/>
            <person name="Miller P.J."/>
            <person name="Scott M.A."/>
            <person name="Spackman E."/>
            <person name="Goraichik I."/>
            <person name="Dimitrov K.M."/>
            <person name="Suarez D.L."/>
            <person name="Swayne D.E."/>
        </authorList>
    </citation>
    <scope>NUCLEOTIDE SEQUENCE [LARGE SCALE GENOMIC DNA]</scope>
    <source>
        <strain evidence="13 14">CECT 7745</strain>
    </source>
</reference>
<evidence type="ECO:0000256" key="7">
    <source>
        <dbReference type="ARBA" id="ARBA00022985"/>
    </source>
</evidence>
<feature type="transmembrane region" description="Helical" evidence="11">
    <location>
        <begin position="6"/>
        <end position="23"/>
    </location>
</feature>
<evidence type="ECO:0000256" key="10">
    <source>
        <dbReference type="ARBA" id="ARBA00023136"/>
    </source>
</evidence>
<evidence type="ECO:0000256" key="6">
    <source>
        <dbReference type="ARBA" id="ARBA00022692"/>
    </source>
</evidence>
<dbReference type="OrthoDB" id="9783707at2"/>
<feature type="transmembrane region" description="Helical" evidence="11">
    <location>
        <begin position="91"/>
        <end position="111"/>
    </location>
</feature>
<keyword evidence="14" id="KW-1185">Reference proteome</keyword>
<comment type="subcellular location">
    <subcellularLocation>
        <location evidence="1">Cell membrane</location>
        <topology evidence="1">Multi-pass membrane protein</topology>
    </subcellularLocation>
</comment>
<evidence type="ECO:0000256" key="4">
    <source>
        <dbReference type="ARBA" id="ARBA00022519"/>
    </source>
</evidence>
<evidence type="ECO:0000256" key="3">
    <source>
        <dbReference type="ARBA" id="ARBA00022516"/>
    </source>
</evidence>
<dbReference type="GO" id="GO:0005886">
    <property type="term" value="C:plasma membrane"/>
    <property type="evidence" value="ECO:0007669"/>
    <property type="project" value="UniProtKB-SubCell"/>
</dbReference>
<dbReference type="GO" id="GO:0009245">
    <property type="term" value="P:lipid A biosynthetic process"/>
    <property type="evidence" value="ECO:0007669"/>
    <property type="project" value="UniProtKB-KW"/>
</dbReference>
<feature type="transmembrane region" description="Helical" evidence="11">
    <location>
        <begin position="173"/>
        <end position="196"/>
    </location>
</feature>
<dbReference type="Gene3D" id="1.10.3730.20">
    <property type="match status" value="2"/>
</dbReference>
<dbReference type="Pfam" id="PF00892">
    <property type="entry name" value="EamA"/>
    <property type="match status" value="1"/>
</dbReference>
<evidence type="ECO:0000256" key="9">
    <source>
        <dbReference type="ARBA" id="ARBA00023098"/>
    </source>
</evidence>
<keyword evidence="9" id="KW-0443">Lipid metabolism</keyword>
<dbReference type="Proteomes" id="UP000193224">
    <property type="component" value="Unassembled WGS sequence"/>
</dbReference>
<accession>A0A1X7BYI9</accession>
<evidence type="ECO:0000313" key="13">
    <source>
        <dbReference type="EMBL" id="SMC14339.1"/>
    </source>
</evidence>
<dbReference type="PANTHER" id="PTHR30561">
    <property type="entry name" value="SMR FAMILY PROTON-DEPENDENT DRUG EFFLUX TRANSPORTER SUGE"/>
    <property type="match status" value="1"/>
</dbReference>
<evidence type="ECO:0000256" key="5">
    <source>
        <dbReference type="ARBA" id="ARBA00022556"/>
    </source>
</evidence>
<dbReference type="GO" id="GO:0022857">
    <property type="term" value="F:transmembrane transporter activity"/>
    <property type="evidence" value="ECO:0007669"/>
    <property type="project" value="InterPro"/>
</dbReference>
<dbReference type="InterPro" id="IPR000620">
    <property type="entry name" value="EamA_dom"/>
</dbReference>
<keyword evidence="10 11" id="KW-0472">Membrane</keyword>
<keyword evidence="8 11" id="KW-1133">Transmembrane helix</keyword>
<dbReference type="GO" id="GO:0009103">
    <property type="term" value="P:lipopolysaccharide biosynthetic process"/>
    <property type="evidence" value="ECO:0007669"/>
    <property type="project" value="UniProtKB-KW"/>
</dbReference>
<evidence type="ECO:0000256" key="11">
    <source>
        <dbReference type="SAM" id="Phobius"/>
    </source>
</evidence>
<gene>
    <name evidence="13" type="ORF">ROA7745_04206</name>
</gene>
<protein>
    <submittedName>
        <fullName evidence="13">EamA-like transporter family protein</fullName>
    </submittedName>
</protein>
<evidence type="ECO:0000256" key="2">
    <source>
        <dbReference type="ARBA" id="ARBA00022475"/>
    </source>
</evidence>
<dbReference type="PANTHER" id="PTHR30561:SF9">
    <property type="entry name" value="4-AMINO-4-DEOXY-L-ARABINOSE-PHOSPHOUNDECAPRENOL FLIPPASE SUBUNIT ARNF-RELATED"/>
    <property type="match status" value="1"/>
</dbReference>
<keyword evidence="2" id="KW-1003">Cell membrane</keyword>
<feature type="transmembrane region" description="Helical" evidence="11">
    <location>
        <begin position="208"/>
        <end position="228"/>
    </location>
</feature>
<dbReference type="AlphaFoldDB" id="A0A1X7BYI9"/>
<sequence>MTTTVFLVVIAAALLHALWNALLKSGADKFVGMSAVMMGQAPLAVIAAVSFPSPAADSLPYLFAGIALHVGYQIFLTLAYRVGDLSQVYPIARGVAPLIVAGVSVGFLGVVLNLPEIIGVATIGIGIISLALVRKETGQRNLTAATLALVTGCFIAAYSLVDGLGARVSGSPIGFYGWLAIGSTLGFTGSMLLWRPRIVRTALATQKLRGVLGGSASFIAFALVIWAFTQAPIALVTALRETSIVFALLFGVVFLKERLDLAKLVSTALTLTGAALLRFARHL</sequence>
<feature type="domain" description="EamA" evidence="12">
    <location>
        <begin position="144"/>
        <end position="277"/>
    </location>
</feature>
<name>A0A1X7BYI9_9RHOB</name>
<dbReference type="InterPro" id="IPR037185">
    <property type="entry name" value="EmrE-like"/>
</dbReference>
<proteinExistence type="predicted"/>
<evidence type="ECO:0000313" key="14">
    <source>
        <dbReference type="Proteomes" id="UP000193224"/>
    </source>
</evidence>
<dbReference type="InterPro" id="IPR000390">
    <property type="entry name" value="Small_drug/metabolite_transptr"/>
</dbReference>
<feature type="transmembrane region" description="Helical" evidence="11">
    <location>
        <begin position="234"/>
        <end position="254"/>
    </location>
</feature>
<dbReference type="SUPFAM" id="SSF103481">
    <property type="entry name" value="Multidrug resistance efflux transporter EmrE"/>
    <property type="match status" value="2"/>
</dbReference>
<keyword evidence="5" id="KW-0441">Lipid A biosynthesis</keyword>
<dbReference type="RefSeq" id="WP_085802240.1">
    <property type="nucleotide sequence ID" value="NZ_FWXB01000024.1"/>
</dbReference>
<organism evidence="13 14">
    <name type="scientific">Roseovarius aestuarii</name>
    <dbReference type="NCBI Taxonomy" id="475083"/>
    <lineage>
        <taxon>Bacteria</taxon>
        <taxon>Pseudomonadati</taxon>
        <taxon>Pseudomonadota</taxon>
        <taxon>Alphaproteobacteria</taxon>
        <taxon>Rhodobacterales</taxon>
        <taxon>Roseobacteraceae</taxon>
        <taxon>Roseovarius</taxon>
    </lineage>
</organism>
<feature type="transmembrane region" description="Helical" evidence="11">
    <location>
        <begin position="142"/>
        <end position="161"/>
    </location>
</feature>
<keyword evidence="7" id="KW-0448">Lipopolysaccharide biosynthesis</keyword>
<evidence type="ECO:0000259" key="12">
    <source>
        <dbReference type="Pfam" id="PF00892"/>
    </source>
</evidence>
<keyword evidence="3" id="KW-0444">Lipid biosynthesis</keyword>
<keyword evidence="6 11" id="KW-0812">Transmembrane</keyword>
<evidence type="ECO:0000256" key="8">
    <source>
        <dbReference type="ARBA" id="ARBA00022989"/>
    </source>
</evidence>
<feature type="transmembrane region" description="Helical" evidence="11">
    <location>
        <begin position="30"/>
        <end position="49"/>
    </location>
</feature>